<evidence type="ECO:0000313" key="2">
    <source>
        <dbReference type="Proteomes" id="UP000248925"/>
    </source>
</evidence>
<dbReference type="EMBL" id="PCDP01000028">
    <property type="protein sequence ID" value="PZM15075.1"/>
    <property type="molecule type" value="Genomic_DNA"/>
</dbReference>
<sequence>MHQLLRRNQFADLMIEKIAYANAVEHCAHGHRGLRDDQRPIDRCLQLFAAALKFPMIETAVRRQRKLTQRWR</sequence>
<keyword evidence="2" id="KW-1185">Reference proteome</keyword>
<reference evidence="1 2" key="1">
    <citation type="journal article" date="2018" name="Sci. Rep.">
        <title>Rhizobium tumorigenes sp. nov., a novel plant tumorigenic bacterium isolated from cane gall tumors on thornless blackberry.</title>
        <authorList>
            <person name="Kuzmanovi N."/>
            <person name="Smalla K."/>
            <person name="Gronow S."/>
            <person name="PuBawska J."/>
        </authorList>
    </citation>
    <scope>NUCLEOTIDE SEQUENCE [LARGE SCALE GENOMIC DNA]</scope>
    <source>
        <strain evidence="1 2">CCBAU 85046</strain>
    </source>
</reference>
<gene>
    <name evidence="1" type="ORF">CPY51_08505</name>
</gene>
<dbReference type="AlphaFoldDB" id="A0A2W4CY02"/>
<protein>
    <submittedName>
        <fullName evidence="1">Uncharacterized protein</fullName>
    </submittedName>
</protein>
<evidence type="ECO:0000313" key="1">
    <source>
        <dbReference type="EMBL" id="PZM15075.1"/>
    </source>
</evidence>
<name>A0A2W4CY02_9HYPH</name>
<proteinExistence type="predicted"/>
<comment type="caution">
    <text evidence="1">The sequence shown here is derived from an EMBL/GenBank/DDBJ whole genome shotgun (WGS) entry which is preliminary data.</text>
</comment>
<organism evidence="1 2">
    <name type="scientific">Rhizobium tubonense</name>
    <dbReference type="NCBI Taxonomy" id="484088"/>
    <lineage>
        <taxon>Bacteria</taxon>
        <taxon>Pseudomonadati</taxon>
        <taxon>Pseudomonadota</taxon>
        <taxon>Alphaproteobacteria</taxon>
        <taxon>Hyphomicrobiales</taxon>
        <taxon>Rhizobiaceae</taxon>
        <taxon>Rhizobium/Agrobacterium group</taxon>
        <taxon>Rhizobium</taxon>
    </lineage>
</organism>
<accession>A0A2W4CY02</accession>
<dbReference type="Proteomes" id="UP000248925">
    <property type="component" value="Unassembled WGS sequence"/>
</dbReference>